<accession>A0AAE3K0P8</accession>
<keyword evidence="2" id="KW-0472">Membrane</keyword>
<evidence type="ECO:0000313" key="3">
    <source>
        <dbReference type="EMBL" id="MCI5756242.1"/>
    </source>
</evidence>
<sequence length="322" mass="36666">MNDPEKKVNNGNPEFADSVFGLSADDIVKEKRRKSPLDFLLDHMRTVVLIVCGAVLIWSFQYIVKSLIHYRKANDSYGQIGDIIKGDGGADIMLPSAVSPASPDYNSCKKLSQDDLDSIIKPTPVDPEYERIKNKLYSFKEQYPDLYGWIILENTKINYPIMQTDNNEYYLRHGYDGKSLMSGSIFADYRCEKKLTDNRNLILYGHHMSTSSLGSMFQSLDNYLDENFFRNNNEIKIYTLDGAYTYKVFSVYVTDKYYPYITTYFPDEDSFVSFAERIAANSVHKADFTVGAGDSILTLSTCNNRSEDGRLAVHAVLVKDSK</sequence>
<dbReference type="InterPro" id="IPR005754">
    <property type="entry name" value="Sortase"/>
</dbReference>
<comment type="caution">
    <text evidence="3">The sequence shown here is derived from an EMBL/GenBank/DDBJ whole genome shotgun (WGS) entry which is preliminary data.</text>
</comment>
<evidence type="ECO:0000313" key="4">
    <source>
        <dbReference type="Proteomes" id="UP001139365"/>
    </source>
</evidence>
<dbReference type="SUPFAM" id="SSF63817">
    <property type="entry name" value="Sortase"/>
    <property type="match status" value="1"/>
</dbReference>
<protein>
    <submittedName>
        <fullName evidence="3">Class B sortase</fullName>
        <ecNumber evidence="3">3.4.22.71</ecNumber>
    </submittedName>
</protein>
<dbReference type="GO" id="GO:0016787">
    <property type="term" value="F:hydrolase activity"/>
    <property type="evidence" value="ECO:0007669"/>
    <property type="project" value="UniProtKB-KW"/>
</dbReference>
<gene>
    <name evidence="3" type="primary">srtB</name>
    <name evidence="3" type="ORF">MR241_08130</name>
</gene>
<dbReference type="EC" id="3.4.22.71" evidence="3"/>
<evidence type="ECO:0000256" key="2">
    <source>
        <dbReference type="SAM" id="Phobius"/>
    </source>
</evidence>
<dbReference type="Proteomes" id="UP001139365">
    <property type="component" value="Unassembled WGS sequence"/>
</dbReference>
<dbReference type="Pfam" id="PF04203">
    <property type="entry name" value="Sortase"/>
    <property type="match status" value="1"/>
</dbReference>
<evidence type="ECO:0000256" key="1">
    <source>
        <dbReference type="ARBA" id="ARBA00022801"/>
    </source>
</evidence>
<proteinExistence type="predicted"/>
<dbReference type="InterPro" id="IPR009835">
    <property type="entry name" value="SrtB"/>
</dbReference>
<dbReference type="CDD" id="cd05826">
    <property type="entry name" value="Sortase_B"/>
    <property type="match status" value="1"/>
</dbReference>
<keyword evidence="1 3" id="KW-0378">Hydrolase</keyword>
<dbReference type="InterPro" id="IPR023365">
    <property type="entry name" value="Sortase_dom-sf"/>
</dbReference>
<dbReference type="Gene3D" id="2.40.260.10">
    <property type="entry name" value="Sortase"/>
    <property type="match status" value="1"/>
</dbReference>
<dbReference type="EMBL" id="JALEMU010000131">
    <property type="protein sequence ID" value="MCI5756242.1"/>
    <property type="molecule type" value="Genomic_DNA"/>
</dbReference>
<dbReference type="NCBIfam" id="TIGR03064">
    <property type="entry name" value="sortase_srtB"/>
    <property type="match status" value="1"/>
</dbReference>
<organism evidence="3 4">
    <name type="scientific">Candidatus Colimorpha enterica</name>
    <dbReference type="NCBI Taxonomy" id="3083063"/>
    <lineage>
        <taxon>Bacteria</taxon>
        <taxon>Pseudomonadati</taxon>
        <taxon>Bacteroidota</taxon>
        <taxon>Bacteroidia</taxon>
        <taxon>Bacteroidales</taxon>
        <taxon>Candidatus Colimorpha</taxon>
    </lineage>
</organism>
<name>A0AAE3K0P8_9BACT</name>
<reference evidence="3 4" key="1">
    <citation type="submission" date="2022-03" db="EMBL/GenBank/DDBJ databases">
        <title>Metagenome-assembled genomes from swine fecal metagenomes.</title>
        <authorList>
            <person name="Holman D.B."/>
            <person name="Kommadath A."/>
        </authorList>
    </citation>
    <scope>NUCLEOTIDE SEQUENCE [LARGE SCALE GENOMIC DNA]</scope>
    <source>
        <strain evidence="3">SUG147</strain>
    </source>
</reference>
<keyword evidence="2" id="KW-0812">Transmembrane</keyword>
<feature type="transmembrane region" description="Helical" evidence="2">
    <location>
        <begin position="44"/>
        <end position="64"/>
    </location>
</feature>
<keyword evidence="2" id="KW-1133">Transmembrane helix</keyword>
<dbReference type="AlphaFoldDB" id="A0AAE3K0P8"/>